<dbReference type="Proteomes" id="UP000826540">
    <property type="component" value="Chromosome"/>
</dbReference>
<keyword evidence="2" id="KW-1185">Reference proteome</keyword>
<sequence length="74" mass="7695">MANLFTAVSAEQQEIVAGGVETARFETRFRGRRTIQAGLAASGFDGSIAAGGQANENVRTNALTLLRANAPFPG</sequence>
<gene>
    <name evidence="1" type="ORF">K2F26_19385</name>
</gene>
<accession>A0ABX8WX30</accession>
<proteinExistence type="predicted"/>
<dbReference type="RefSeq" id="WP_220609103.1">
    <property type="nucleotide sequence ID" value="NZ_CP080598.1"/>
</dbReference>
<protein>
    <submittedName>
        <fullName evidence="1">CTB family bacteriocin</fullName>
    </submittedName>
</protein>
<dbReference type="NCBIfam" id="NF038167">
    <property type="entry name" value="cyan_ocin_like"/>
    <property type="match status" value="1"/>
</dbReference>
<evidence type="ECO:0000313" key="1">
    <source>
        <dbReference type="EMBL" id="QYX30992.1"/>
    </source>
</evidence>
<reference evidence="1 2" key="1">
    <citation type="journal article" date="2022" name="J. Am. Chem. Soc.">
        <title>Biosynthesis of Guanitoxin Enables Global Environmental Detection in Freshwater Cyanobacteria.</title>
        <authorList>
            <person name="Lima S.T."/>
            <person name="Fallon T.R."/>
            <person name="Cordoza J.L."/>
            <person name="Chekan J.R."/>
            <person name="Delbaje E."/>
            <person name="Hopiavuori A.R."/>
            <person name="Alvarenga D.O."/>
            <person name="Wood S.M."/>
            <person name="Luhavaya H."/>
            <person name="Baumgartner J.T."/>
            <person name="Dorr F.A."/>
            <person name="Etchegaray A."/>
            <person name="Pinto E."/>
            <person name="McKinnie S.M.K."/>
            <person name="Fiore M.F."/>
            <person name="Moore B.S."/>
        </authorList>
    </citation>
    <scope>NUCLEOTIDE SEQUENCE [LARGE SCALE GENOMIC DNA]</scope>
    <source>
        <strain evidence="1 2">ITEP-024</strain>
    </source>
</reference>
<dbReference type="EMBL" id="CP080598">
    <property type="protein sequence ID" value="QYX30992.1"/>
    <property type="molecule type" value="Genomic_DNA"/>
</dbReference>
<dbReference type="InterPro" id="IPR049891">
    <property type="entry name" value="CTB"/>
</dbReference>
<evidence type="ECO:0000313" key="2">
    <source>
        <dbReference type="Proteomes" id="UP000826540"/>
    </source>
</evidence>
<name>A0ABX8WX30_9CYAN</name>
<organism evidence="1 2">
    <name type="scientific">Sphaerospermopsis torques-reginae ITEP-024</name>
    <dbReference type="NCBI Taxonomy" id="984208"/>
    <lineage>
        <taxon>Bacteria</taxon>
        <taxon>Bacillati</taxon>
        <taxon>Cyanobacteriota</taxon>
        <taxon>Cyanophyceae</taxon>
        <taxon>Nostocales</taxon>
        <taxon>Aphanizomenonaceae</taxon>
        <taxon>Sphaerospermopsis</taxon>
        <taxon>Sphaerospermopsis torques-reginae</taxon>
    </lineage>
</organism>